<feature type="region of interest" description="Disordered" evidence="1">
    <location>
        <begin position="31"/>
        <end position="57"/>
    </location>
</feature>
<dbReference type="EMBL" id="CP013612">
    <property type="protein sequence ID" value="ALU45788.1"/>
    <property type="molecule type" value="Genomic_DNA"/>
</dbReference>
<evidence type="ECO:0000256" key="1">
    <source>
        <dbReference type="SAM" id="MobiDB-lite"/>
    </source>
</evidence>
<dbReference type="RefSeq" id="WP_058798643.1">
    <property type="nucleotide sequence ID" value="NZ_CP013612.1"/>
</dbReference>
<dbReference type="AlphaFoldDB" id="A0A0U3IR40"/>
<gene>
    <name evidence="2" type="ORF">AT705_22940</name>
</gene>
<dbReference type="KEGG" id="prr:AT705_22940"/>
<sequence>MTYQCAPSCHSAEIVAWNVRCPTLPLNVAASSDNNNLPPGHSTTLGGGDTHAIKDKQSGISQQNRGLIIGMIGLFVCTSSG</sequence>
<dbReference type="Proteomes" id="UP000069015">
    <property type="component" value="Chromosome 2"/>
</dbReference>
<organism evidence="2 3">
    <name type="scientific">Pseudoalteromonas rubra</name>
    <dbReference type="NCBI Taxonomy" id="43658"/>
    <lineage>
        <taxon>Bacteria</taxon>
        <taxon>Pseudomonadati</taxon>
        <taxon>Pseudomonadota</taxon>
        <taxon>Gammaproteobacteria</taxon>
        <taxon>Alteromonadales</taxon>
        <taxon>Pseudoalteromonadaceae</taxon>
        <taxon>Pseudoalteromonas</taxon>
    </lineage>
</organism>
<proteinExistence type="predicted"/>
<evidence type="ECO:0000313" key="3">
    <source>
        <dbReference type="Proteomes" id="UP000069015"/>
    </source>
</evidence>
<name>A0A0U3IR40_9GAMM</name>
<protein>
    <submittedName>
        <fullName evidence="2">Uncharacterized protein</fullName>
    </submittedName>
</protein>
<evidence type="ECO:0000313" key="2">
    <source>
        <dbReference type="EMBL" id="ALU45788.1"/>
    </source>
</evidence>
<reference evidence="2 3" key="1">
    <citation type="submission" date="2015-12" db="EMBL/GenBank/DDBJ databases">
        <title>Complete genome sequence of Pseudoalteromonas rubra SCSIO 6842, harboring a conjugative plasmid.</title>
        <authorList>
            <person name="Li B."/>
            <person name="Wang X."/>
        </authorList>
    </citation>
    <scope>NUCLEOTIDE SEQUENCE [LARGE SCALE GENOMIC DNA]</scope>
    <source>
        <strain evidence="2 3">SCSIO 6842</strain>
    </source>
</reference>
<feature type="compositionally biased region" description="Polar residues" evidence="1">
    <location>
        <begin position="31"/>
        <end position="44"/>
    </location>
</feature>
<accession>A0A0U3IR40</accession>